<sequence>MPLPNLEGWIIKLKWNVRYTALMRQTDAGERQAKSIAEDRKSLPVDDWRDQLFIAVAENGGLIFVGETRSQRTTQHPQYLNEGGYSKDGGKIGHTQPRRVAEMLVAARVGDKTGVTVGDAVGYAIPFEDCPSPKTVINYMMDGMFLRDFMTKHDLAGYTAMIFDEAHKRRYLN</sequence>
<dbReference type="PANTHER" id="PTHR18934:SF83">
    <property type="entry name" value="PRE-MRNA-SPLICING FACTOR ATP-DEPENDENT RNA HELICASE DHX16"/>
    <property type="match status" value="1"/>
</dbReference>
<comment type="catalytic activity">
    <reaction evidence="1">
        <text>ATP + H2O = ADP + phosphate + H(+)</text>
        <dbReference type="Rhea" id="RHEA:13065"/>
        <dbReference type="ChEBI" id="CHEBI:15377"/>
        <dbReference type="ChEBI" id="CHEBI:15378"/>
        <dbReference type="ChEBI" id="CHEBI:30616"/>
        <dbReference type="ChEBI" id="CHEBI:43474"/>
        <dbReference type="ChEBI" id="CHEBI:456216"/>
        <dbReference type="EC" id="3.6.4.13"/>
    </reaction>
</comment>
<dbReference type="GO" id="GO:0003723">
    <property type="term" value="F:RNA binding"/>
    <property type="evidence" value="ECO:0007669"/>
    <property type="project" value="TreeGrafter"/>
</dbReference>
<dbReference type="Proteomes" id="UP000765509">
    <property type="component" value="Unassembled WGS sequence"/>
</dbReference>
<comment type="caution">
    <text evidence="2">The sequence shown here is derived from an EMBL/GenBank/DDBJ whole genome shotgun (WGS) entry which is preliminary data.</text>
</comment>
<accession>A0A9Q3JCJ5</accession>
<dbReference type="SUPFAM" id="SSF52540">
    <property type="entry name" value="P-loop containing nucleoside triphosphate hydrolases"/>
    <property type="match status" value="1"/>
</dbReference>
<dbReference type="GO" id="GO:0003724">
    <property type="term" value="F:RNA helicase activity"/>
    <property type="evidence" value="ECO:0007669"/>
    <property type="project" value="UniProtKB-EC"/>
</dbReference>
<dbReference type="GO" id="GO:0071013">
    <property type="term" value="C:catalytic step 2 spliceosome"/>
    <property type="evidence" value="ECO:0007669"/>
    <property type="project" value="TreeGrafter"/>
</dbReference>
<dbReference type="PANTHER" id="PTHR18934">
    <property type="entry name" value="ATP-DEPENDENT RNA HELICASE"/>
    <property type="match status" value="1"/>
</dbReference>
<dbReference type="InterPro" id="IPR027417">
    <property type="entry name" value="P-loop_NTPase"/>
</dbReference>
<evidence type="ECO:0000313" key="3">
    <source>
        <dbReference type="Proteomes" id="UP000765509"/>
    </source>
</evidence>
<name>A0A9Q3JCJ5_9BASI</name>
<dbReference type="OrthoDB" id="2967416at2759"/>
<dbReference type="AlphaFoldDB" id="A0A9Q3JCJ5"/>
<proteinExistence type="predicted"/>
<protein>
    <recommendedName>
        <fullName evidence="4">Helicase ATP-binding domain-containing protein</fullName>
    </recommendedName>
</protein>
<reference evidence="2" key="1">
    <citation type="submission" date="2021-03" db="EMBL/GenBank/DDBJ databases">
        <title>Draft genome sequence of rust myrtle Austropuccinia psidii MF-1, a brazilian biotype.</title>
        <authorList>
            <person name="Quecine M.C."/>
            <person name="Pachon D.M.R."/>
            <person name="Bonatelli M.L."/>
            <person name="Correr F.H."/>
            <person name="Franceschini L.M."/>
            <person name="Leite T.F."/>
            <person name="Margarido G.R.A."/>
            <person name="Almeida C.A."/>
            <person name="Ferrarezi J.A."/>
            <person name="Labate C.A."/>
        </authorList>
    </citation>
    <scope>NUCLEOTIDE SEQUENCE</scope>
    <source>
        <strain evidence="2">MF-1</strain>
    </source>
</reference>
<gene>
    <name evidence="2" type="ORF">O181_099089</name>
</gene>
<dbReference type="Gene3D" id="3.40.50.300">
    <property type="entry name" value="P-loop containing nucleotide triphosphate hydrolases"/>
    <property type="match status" value="1"/>
</dbReference>
<evidence type="ECO:0008006" key="4">
    <source>
        <dbReference type="Google" id="ProtNLM"/>
    </source>
</evidence>
<organism evidence="2 3">
    <name type="scientific">Austropuccinia psidii MF-1</name>
    <dbReference type="NCBI Taxonomy" id="1389203"/>
    <lineage>
        <taxon>Eukaryota</taxon>
        <taxon>Fungi</taxon>
        <taxon>Dikarya</taxon>
        <taxon>Basidiomycota</taxon>
        <taxon>Pucciniomycotina</taxon>
        <taxon>Pucciniomycetes</taxon>
        <taxon>Pucciniales</taxon>
        <taxon>Sphaerophragmiaceae</taxon>
        <taxon>Austropuccinia</taxon>
    </lineage>
</organism>
<dbReference type="EMBL" id="AVOT02068002">
    <property type="protein sequence ID" value="MBW0559374.1"/>
    <property type="molecule type" value="Genomic_DNA"/>
</dbReference>
<evidence type="ECO:0000313" key="2">
    <source>
        <dbReference type="EMBL" id="MBW0559374.1"/>
    </source>
</evidence>
<evidence type="ECO:0000256" key="1">
    <source>
        <dbReference type="ARBA" id="ARBA00047984"/>
    </source>
</evidence>
<keyword evidence="3" id="KW-1185">Reference proteome</keyword>